<feature type="transmembrane region" description="Helical" evidence="20">
    <location>
        <begin position="705"/>
        <end position="728"/>
    </location>
</feature>
<dbReference type="SMART" id="SM00220">
    <property type="entry name" value="S_TKc"/>
    <property type="match status" value="1"/>
</dbReference>
<dbReference type="Gene3D" id="1.10.510.10">
    <property type="entry name" value="Transferase(Phosphotransferase) domain 1"/>
    <property type="match status" value="1"/>
</dbReference>
<keyword evidence="5" id="KW-0132">Cell division</keyword>
<keyword evidence="12 20" id="KW-1133">Transmembrane helix</keyword>
<evidence type="ECO:0000256" key="1">
    <source>
        <dbReference type="ARBA" id="ARBA00004370"/>
    </source>
</evidence>
<feature type="transmembrane region" description="Helical" evidence="20">
    <location>
        <begin position="404"/>
        <end position="425"/>
    </location>
</feature>
<dbReference type="GO" id="GO:0007165">
    <property type="term" value="P:signal transduction"/>
    <property type="evidence" value="ECO:0007669"/>
    <property type="project" value="TreeGrafter"/>
</dbReference>
<feature type="binding site" evidence="18">
    <location>
        <position position="43"/>
    </location>
    <ligand>
        <name>ATP</name>
        <dbReference type="ChEBI" id="CHEBI:30616"/>
    </ligand>
</feature>
<keyword evidence="7 20" id="KW-0812">Transmembrane</keyword>
<keyword evidence="6" id="KW-0808">Transferase</keyword>
<keyword evidence="9" id="KW-0498">Mitosis</keyword>
<dbReference type="GO" id="GO:0051301">
    <property type="term" value="P:cell division"/>
    <property type="evidence" value="ECO:0007669"/>
    <property type="project" value="UniProtKB-KW"/>
</dbReference>
<dbReference type="FunFam" id="3.30.200.20:FF:000552">
    <property type="entry name" value="Cell division protein kinase, putative"/>
    <property type="match status" value="1"/>
</dbReference>
<protein>
    <recommendedName>
        <fullName evidence="15">Cyclin-dependent kinase 2</fullName>
        <ecNumber evidence="3">2.7.11.22</ecNumber>
    </recommendedName>
</protein>
<dbReference type="GO" id="GO:0010389">
    <property type="term" value="P:regulation of G2/M transition of mitotic cell cycle"/>
    <property type="evidence" value="ECO:0007669"/>
    <property type="project" value="TreeGrafter"/>
</dbReference>
<keyword evidence="13 20" id="KW-0472">Membrane</keyword>
<evidence type="ECO:0000256" key="7">
    <source>
        <dbReference type="ARBA" id="ARBA00022692"/>
    </source>
</evidence>
<gene>
    <name evidence="22" type="ORF">CBOVIS_LOCUS9919</name>
</gene>
<feature type="transmembrane region" description="Helical" evidence="20">
    <location>
        <begin position="525"/>
        <end position="546"/>
    </location>
</feature>
<dbReference type="AlphaFoldDB" id="A0A8S1EWI5"/>
<dbReference type="FunFam" id="1.10.510.10:FF:000706">
    <property type="entry name" value="Cyclin-dependent kinase 1"/>
    <property type="match status" value="1"/>
</dbReference>
<feature type="transmembrane region" description="Helical" evidence="20">
    <location>
        <begin position="768"/>
        <end position="789"/>
    </location>
</feature>
<dbReference type="PROSITE" id="PS50011">
    <property type="entry name" value="PROTEIN_KINASE_DOM"/>
    <property type="match status" value="1"/>
</dbReference>
<dbReference type="PROSITE" id="PS00108">
    <property type="entry name" value="PROTEIN_KINASE_ST"/>
    <property type="match status" value="1"/>
</dbReference>
<proteinExistence type="inferred from homology"/>
<dbReference type="InterPro" id="IPR011009">
    <property type="entry name" value="Kinase-like_dom_sf"/>
</dbReference>
<keyword evidence="14" id="KW-0131">Cell cycle</keyword>
<dbReference type="InterPro" id="IPR008271">
    <property type="entry name" value="Ser/Thr_kinase_AS"/>
</dbReference>
<evidence type="ECO:0000313" key="22">
    <source>
        <dbReference type="EMBL" id="CAB3408091.1"/>
    </source>
</evidence>
<evidence type="ECO:0000313" key="23">
    <source>
        <dbReference type="Proteomes" id="UP000494206"/>
    </source>
</evidence>
<keyword evidence="23" id="KW-1185">Reference proteome</keyword>
<comment type="subcellular location">
    <subcellularLocation>
        <location evidence="1">Membrane</location>
    </subcellularLocation>
</comment>
<dbReference type="PANTHER" id="PTHR24056">
    <property type="entry name" value="CELL DIVISION PROTEIN KINASE"/>
    <property type="match status" value="1"/>
</dbReference>
<dbReference type="InterPro" id="IPR000719">
    <property type="entry name" value="Prot_kinase_dom"/>
</dbReference>
<feature type="transmembrane region" description="Helical" evidence="20">
    <location>
        <begin position="464"/>
        <end position="488"/>
    </location>
</feature>
<organism evidence="22 23">
    <name type="scientific">Caenorhabditis bovis</name>
    <dbReference type="NCBI Taxonomy" id="2654633"/>
    <lineage>
        <taxon>Eukaryota</taxon>
        <taxon>Metazoa</taxon>
        <taxon>Ecdysozoa</taxon>
        <taxon>Nematoda</taxon>
        <taxon>Chromadorea</taxon>
        <taxon>Rhabditida</taxon>
        <taxon>Rhabditina</taxon>
        <taxon>Rhabditomorpha</taxon>
        <taxon>Rhabditoidea</taxon>
        <taxon>Rhabditidae</taxon>
        <taxon>Peloderinae</taxon>
        <taxon>Caenorhabditis</taxon>
    </lineage>
</organism>
<dbReference type="EMBL" id="CADEPM010000006">
    <property type="protein sequence ID" value="CAB3408091.1"/>
    <property type="molecule type" value="Genomic_DNA"/>
</dbReference>
<comment type="catalytic activity">
    <reaction evidence="17">
        <text>L-seryl-[protein] + ATP = O-phospho-L-seryl-[protein] + ADP + H(+)</text>
        <dbReference type="Rhea" id="RHEA:17989"/>
        <dbReference type="Rhea" id="RHEA-COMP:9863"/>
        <dbReference type="Rhea" id="RHEA-COMP:11604"/>
        <dbReference type="ChEBI" id="CHEBI:15378"/>
        <dbReference type="ChEBI" id="CHEBI:29999"/>
        <dbReference type="ChEBI" id="CHEBI:30616"/>
        <dbReference type="ChEBI" id="CHEBI:83421"/>
        <dbReference type="ChEBI" id="CHEBI:456216"/>
        <dbReference type="EC" id="2.7.11.22"/>
    </reaction>
</comment>
<dbReference type="InterPro" id="IPR050108">
    <property type="entry name" value="CDK"/>
</dbReference>
<dbReference type="EC" id="2.7.11.22" evidence="3"/>
<feature type="transmembrane region" description="Helical" evidence="20">
    <location>
        <begin position="605"/>
        <end position="625"/>
    </location>
</feature>
<keyword evidence="8 18" id="KW-0547">Nucleotide-binding</keyword>
<evidence type="ECO:0000256" key="4">
    <source>
        <dbReference type="ARBA" id="ARBA00022527"/>
    </source>
</evidence>
<evidence type="ECO:0000256" key="15">
    <source>
        <dbReference type="ARBA" id="ARBA00039265"/>
    </source>
</evidence>
<evidence type="ECO:0000256" key="16">
    <source>
        <dbReference type="ARBA" id="ARBA00047811"/>
    </source>
</evidence>
<dbReference type="GO" id="GO:0000082">
    <property type="term" value="P:G1/S transition of mitotic cell cycle"/>
    <property type="evidence" value="ECO:0007669"/>
    <property type="project" value="TreeGrafter"/>
</dbReference>
<feature type="region of interest" description="Disordered" evidence="19">
    <location>
        <begin position="336"/>
        <end position="361"/>
    </location>
</feature>
<dbReference type="Pfam" id="PF01490">
    <property type="entry name" value="Aa_trans"/>
    <property type="match status" value="1"/>
</dbReference>
<dbReference type="CDD" id="cd07829">
    <property type="entry name" value="STKc_CDK_like"/>
    <property type="match status" value="1"/>
</dbReference>
<dbReference type="GO" id="GO:0010468">
    <property type="term" value="P:regulation of gene expression"/>
    <property type="evidence" value="ECO:0007669"/>
    <property type="project" value="TreeGrafter"/>
</dbReference>
<comment type="similarity">
    <text evidence="2">Belongs to the protein kinase superfamily. CMGC Ser/Thr protein kinase family. CDC2/CDKX subfamily.</text>
</comment>
<dbReference type="GO" id="GO:0004693">
    <property type="term" value="F:cyclin-dependent protein serine/threonine kinase activity"/>
    <property type="evidence" value="ECO:0007669"/>
    <property type="project" value="UniProtKB-EC"/>
</dbReference>
<dbReference type="GO" id="GO:0030332">
    <property type="term" value="F:cyclin binding"/>
    <property type="evidence" value="ECO:0007669"/>
    <property type="project" value="TreeGrafter"/>
</dbReference>
<dbReference type="Gene3D" id="3.30.200.20">
    <property type="entry name" value="Phosphorylase Kinase, domain 1"/>
    <property type="match status" value="1"/>
</dbReference>
<evidence type="ECO:0000256" key="9">
    <source>
        <dbReference type="ARBA" id="ARBA00022776"/>
    </source>
</evidence>
<dbReference type="GO" id="GO:0000307">
    <property type="term" value="C:cyclin-dependent protein kinase holoenzyme complex"/>
    <property type="evidence" value="ECO:0007669"/>
    <property type="project" value="TreeGrafter"/>
</dbReference>
<evidence type="ECO:0000256" key="14">
    <source>
        <dbReference type="ARBA" id="ARBA00023306"/>
    </source>
</evidence>
<comment type="caution">
    <text evidence="22">The sequence shown here is derived from an EMBL/GenBank/DDBJ whole genome shotgun (WGS) entry which is preliminary data.</text>
</comment>
<keyword evidence="11 18" id="KW-0067">ATP-binding</keyword>
<dbReference type="InterPro" id="IPR017441">
    <property type="entry name" value="Protein_kinase_ATP_BS"/>
</dbReference>
<evidence type="ECO:0000256" key="11">
    <source>
        <dbReference type="ARBA" id="ARBA00022840"/>
    </source>
</evidence>
<dbReference type="SUPFAM" id="SSF56112">
    <property type="entry name" value="Protein kinase-like (PK-like)"/>
    <property type="match status" value="1"/>
</dbReference>
<dbReference type="Proteomes" id="UP000494206">
    <property type="component" value="Unassembled WGS sequence"/>
</dbReference>
<dbReference type="PANTHER" id="PTHR24056:SF254">
    <property type="entry name" value="CYCLIN-DEPENDENT KINASE 2"/>
    <property type="match status" value="1"/>
</dbReference>
<evidence type="ECO:0000256" key="6">
    <source>
        <dbReference type="ARBA" id="ARBA00022679"/>
    </source>
</evidence>
<dbReference type="PROSITE" id="PS00107">
    <property type="entry name" value="PROTEIN_KINASE_ATP"/>
    <property type="match status" value="1"/>
</dbReference>
<evidence type="ECO:0000256" key="2">
    <source>
        <dbReference type="ARBA" id="ARBA00006485"/>
    </source>
</evidence>
<evidence type="ECO:0000256" key="3">
    <source>
        <dbReference type="ARBA" id="ARBA00012425"/>
    </source>
</evidence>
<evidence type="ECO:0000256" key="18">
    <source>
        <dbReference type="PROSITE-ProRule" id="PRU10141"/>
    </source>
</evidence>
<reference evidence="22 23" key="1">
    <citation type="submission" date="2020-04" db="EMBL/GenBank/DDBJ databases">
        <authorList>
            <person name="Laetsch R D."/>
            <person name="Stevens L."/>
            <person name="Kumar S."/>
            <person name="Blaxter L. M."/>
        </authorList>
    </citation>
    <scope>NUCLEOTIDE SEQUENCE [LARGE SCALE GENOMIC DNA]</scope>
</reference>
<feature type="transmembrane region" description="Helical" evidence="20">
    <location>
        <begin position="637"/>
        <end position="660"/>
    </location>
</feature>
<evidence type="ECO:0000256" key="19">
    <source>
        <dbReference type="SAM" id="MobiDB-lite"/>
    </source>
</evidence>
<dbReference type="GO" id="GO:0051446">
    <property type="term" value="P:positive regulation of meiotic cell cycle"/>
    <property type="evidence" value="ECO:0007669"/>
    <property type="project" value="UniProtKB-ARBA"/>
</dbReference>
<accession>A0A8S1EWI5</accession>
<evidence type="ECO:0000256" key="17">
    <source>
        <dbReference type="ARBA" id="ARBA00048367"/>
    </source>
</evidence>
<feature type="domain" description="Protein kinase" evidence="21">
    <location>
        <begin position="14"/>
        <end position="299"/>
    </location>
</feature>
<dbReference type="GO" id="GO:0005634">
    <property type="term" value="C:nucleus"/>
    <property type="evidence" value="ECO:0007669"/>
    <property type="project" value="TreeGrafter"/>
</dbReference>
<dbReference type="InterPro" id="IPR013057">
    <property type="entry name" value="AA_transpt_TM"/>
</dbReference>
<comment type="catalytic activity">
    <reaction evidence="16">
        <text>L-threonyl-[protein] + ATP = O-phospho-L-threonyl-[protein] + ADP + H(+)</text>
        <dbReference type="Rhea" id="RHEA:46608"/>
        <dbReference type="Rhea" id="RHEA-COMP:11060"/>
        <dbReference type="Rhea" id="RHEA-COMP:11605"/>
        <dbReference type="ChEBI" id="CHEBI:15378"/>
        <dbReference type="ChEBI" id="CHEBI:30013"/>
        <dbReference type="ChEBI" id="CHEBI:30616"/>
        <dbReference type="ChEBI" id="CHEBI:61977"/>
        <dbReference type="ChEBI" id="CHEBI:456216"/>
        <dbReference type="EC" id="2.7.11.22"/>
    </reaction>
</comment>
<dbReference type="GO" id="GO:0005737">
    <property type="term" value="C:cytoplasm"/>
    <property type="evidence" value="ECO:0007669"/>
    <property type="project" value="TreeGrafter"/>
</dbReference>
<dbReference type="GO" id="GO:0016020">
    <property type="term" value="C:membrane"/>
    <property type="evidence" value="ECO:0007669"/>
    <property type="project" value="UniProtKB-SubCell"/>
</dbReference>
<dbReference type="GO" id="GO:0005524">
    <property type="term" value="F:ATP binding"/>
    <property type="evidence" value="ECO:0007669"/>
    <property type="project" value="UniProtKB-UniRule"/>
</dbReference>
<evidence type="ECO:0000256" key="10">
    <source>
        <dbReference type="ARBA" id="ARBA00022777"/>
    </source>
</evidence>
<feature type="transmembrane region" description="Helical" evidence="20">
    <location>
        <begin position="500"/>
        <end position="519"/>
    </location>
</feature>
<evidence type="ECO:0000256" key="13">
    <source>
        <dbReference type="ARBA" id="ARBA00023136"/>
    </source>
</evidence>
<evidence type="ECO:0000256" key="12">
    <source>
        <dbReference type="ARBA" id="ARBA00022989"/>
    </source>
</evidence>
<dbReference type="GO" id="GO:0090068">
    <property type="term" value="P:positive regulation of cell cycle process"/>
    <property type="evidence" value="ECO:0007669"/>
    <property type="project" value="UniProtKB-ARBA"/>
</dbReference>
<dbReference type="FunFam" id="1.20.1740.10:FF:000052">
    <property type="entry name" value="Lysine histidine transporter-like 3"/>
    <property type="match status" value="1"/>
</dbReference>
<dbReference type="OrthoDB" id="655540at2759"/>
<dbReference type="Pfam" id="PF00069">
    <property type="entry name" value="Pkinase"/>
    <property type="match status" value="1"/>
</dbReference>
<evidence type="ECO:0000259" key="21">
    <source>
        <dbReference type="PROSITE" id="PS50011"/>
    </source>
</evidence>
<evidence type="ECO:0000256" key="20">
    <source>
        <dbReference type="SAM" id="Phobius"/>
    </source>
</evidence>
<evidence type="ECO:0000256" key="5">
    <source>
        <dbReference type="ARBA" id="ARBA00022618"/>
    </source>
</evidence>
<feature type="transmembrane region" description="Helical" evidence="20">
    <location>
        <begin position="680"/>
        <end position="698"/>
    </location>
</feature>
<evidence type="ECO:0000256" key="8">
    <source>
        <dbReference type="ARBA" id="ARBA00022741"/>
    </source>
</evidence>
<sequence length="844" mass="94431">MSAGPTDNELSKKFRSLKKIGEGTYGIVYKAIHVKDQTKCALKMITMDKDEEGIPSTCLREISCIKDLRHDNIVHLFDIIFTDSDQKLYMVFEFIDRDLKLLLEMIEPDRLPENYVRSFMWQLLSALSYCHLRRIVHRDLKPQNILVSDDGVVKIADFGLARSFSFPSRKYTHEVVTLWYRPPEIILGSQRYSTSLDMWSLGCIFAELASGQPLFNGESEISQLFKIFEIIGTPNSTNWPGVEKLPHYKGVFPNWKFNGRLLAESSNLTGPGYDILKEIVRYPPEKRLTAKMALSHRYFMQNDFIENRPSVLDLLANVKDEVEEVMLAVAAPSWSHSIDKDSSENCPNSQSSSREHDGSPSSRCLNNVKHYNADGISWAMAAVFVIGDMMGAGMISLPLALGSAGLIPGVFFIILLGLISGYTGIQLSDNWEMMQDRWAEYRSRCRRPYPEMASRSLGKWAGRLVAVTITFSQFLIGSVLILICAQNFTNLLNTFTEIRLDFCIFIVVLGLILWPLIMLRSPMDFWQLACLSAASSIVAACLIVAGTAHDLPVCIKERKLPDFEFKSFSLAYGTIMFAYGGHAAFPTIQHDMANPHQFNKSVVAGYIVIMIAYLAIAVTGLLAYGDSMIDTIIPSMQLTWVAHAVNILITAHILPTIIIVMSPMTLQVEEWTGVPNHFSLARFGVRTCILFLAVFMALSVLKLGIFVNLVGGTTITFMTMVLPSVFWLCMQASFKKRKEGIDAGEIDEECPDDELATFSDVLKYTPKYLLVLNALTIIFGFFGGISATWDAIEGLIVTGQVTPCYVNWIREGFIPKVSGGVLHCCGQFKNVSYYGTPELCLVSN</sequence>
<keyword evidence="4" id="KW-0723">Serine/threonine-protein kinase</keyword>
<keyword evidence="10" id="KW-0418">Kinase</keyword>
<feature type="transmembrane region" description="Helical" evidence="20">
    <location>
        <begin position="567"/>
        <end position="585"/>
    </location>
</feature>
<name>A0A8S1EWI5_9PELO</name>